<evidence type="ECO:0000313" key="1">
    <source>
        <dbReference type="EMBL" id="KEI71506.1"/>
    </source>
</evidence>
<dbReference type="Gene3D" id="2.60.120.260">
    <property type="entry name" value="Galactose-binding domain-like"/>
    <property type="match status" value="2"/>
</dbReference>
<sequence length="1148" mass="125521">MKVENPVGHVRQRLSIAVRIALFSGLGMALSACGGDESGGETVTPPLPPPVIDIAIEPWSFDGSNGDLVSAAQVSGLYAAADSSGDLIEIRDIHETVLHEISVGELSSVLPDFSFSGENGICGMTLTPSGRFLYIAACMEGESDNKDAIVAYNTNTRELTLLDRVTLVTDEVRPVGMTYFKGQLYVGGDAGIHRYDATRNRVFDVRNNNLDVTGQLVATQQPVTGLAVDMVDEKIYFTTQGSLNRMQPDGFGMTTLSSGVGFDRVTMGAVYGNDDSDGLFLLKHIADGSRILKIPSEALRAGQPVSPEVYAELDYTVDDISATADGRMMLAAQQIQMMRDNTDPRLSYQDWLQDELHQYYLAIKSLVEDGSIEGTSTLLGRPGFLLSKIVQEGGSPDKSPVADNVGWALFLLMAIDQVQPNPEIERLVELLIERHAGLYSDGYGGVRTVDGHFVRMYGSDGLPKTGGPEKSQPQVYVSMKFLPAAYKAAEMYPHNERLQTYKEYLRQLLQRSSDTIRANQKITWTNDDYGPLLNNNAMSNETWLFGDIGAAQDPLATEDYAHYVYDRRNFVYDHWLKGEAVIRAGHSAFIVMGGTLILKHHAEDAGWAAFNRNYYAATMAETDDMGAPYFGGFSAGNQPTCPTGNEDWCGGYHADGPSDHPNDIIHFPAVLGFGQHGHTPAVVGAYMAYRDGKRQPMNNAAGGEPINMLTRWSMAEPDYTMKAVGIADFWFGGVGLVEAIQPGTVDRFRAEFYRPDLEVERSNGQTTLHYSNITPRKVIGHDGQKETHYGYQMSPFNLPAGISHQDYEIIDPEGEWLELEDLVSELDGKSKRFSNPGFENGLDSWTTNGDVTVVDSETGSAAQVSGVGALGQPLELSMDLPGTRYRISSTSEMKQGSGKGYIRLQWRASEDILDPVLEEAVSNEITSVGSGQALSVVTEKPAGAGYLHINYVTEGADSVFLFDNTAAVRQGADSPLENGDFAGGENGWDVRSGSKLVDNPNGVDGKALLMKRSVGQSGATNVFRNEDVSLDPLGTRYLYRFDVTTEGSDEFIFEVDVEVLDAAGQRIILRENAGDVLPGQKGEVTFVMRKRPGDHTHRINFQMTRDGEKDFRDASVFIDNFHLDKQKLFDESACVSDSPTGCLPTRVQ</sequence>
<dbReference type="InterPro" id="IPR015943">
    <property type="entry name" value="WD40/YVTN_repeat-like_dom_sf"/>
</dbReference>
<name>A0A081KBI0_9GAMM</name>
<keyword evidence="2" id="KW-1185">Reference proteome</keyword>
<gene>
    <name evidence="1" type="ORF">GV64_12825</name>
</gene>
<dbReference type="SUPFAM" id="SSF63825">
    <property type="entry name" value="YWTD domain"/>
    <property type="match status" value="1"/>
</dbReference>
<protein>
    <submittedName>
        <fullName evidence="1">Uncharacterized protein</fullName>
    </submittedName>
</protein>
<dbReference type="RefSeq" id="WP_020583115.1">
    <property type="nucleotide sequence ID" value="NZ_JOJP01000001.1"/>
</dbReference>
<dbReference type="Proteomes" id="UP000027997">
    <property type="component" value="Unassembled WGS sequence"/>
</dbReference>
<dbReference type="PROSITE" id="PS51257">
    <property type="entry name" value="PROKAR_LIPOPROTEIN"/>
    <property type="match status" value="1"/>
</dbReference>
<dbReference type="AlphaFoldDB" id="A0A081KBI0"/>
<accession>A0A081KBI0</accession>
<dbReference type="Gene3D" id="2.130.10.10">
    <property type="entry name" value="YVTN repeat-like/Quinoprotein amine dehydrogenase"/>
    <property type="match status" value="1"/>
</dbReference>
<evidence type="ECO:0000313" key="2">
    <source>
        <dbReference type="Proteomes" id="UP000027997"/>
    </source>
</evidence>
<proteinExistence type="predicted"/>
<dbReference type="EMBL" id="JOJP01000001">
    <property type="protein sequence ID" value="KEI71506.1"/>
    <property type="molecule type" value="Genomic_DNA"/>
</dbReference>
<comment type="caution">
    <text evidence="1">The sequence shown here is derived from an EMBL/GenBank/DDBJ whole genome shotgun (WGS) entry which is preliminary data.</text>
</comment>
<organism evidence="1 2">
    <name type="scientific">Endozoicomonas elysicola</name>
    <dbReference type="NCBI Taxonomy" id="305900"/>
    <lineage>
        <taxon>Bacteria</taxon>
        <taxon>Pseudomonadati</taxon>
        <taxon>Pseudomonadota</taxon>
        <taxon>Gammaproteobacteria</taxon>
        <taxon>Oceanospirillales</taxon>
        <taxon>Endozoicomonadaceae</taxon>
        <taxon>Endozoicomonas</taxon>
    </lineage>
</organism>
<reference evidence="1 2" key="1">
    <citation type="submission" date="2014-06" db="EMBL/GenBank/DDBJ databases">
        <title>Whole Genome Sequences of Three Symbiotic Endozoicomonas Bacteria.</title>
        <authorList>
            <person name="Neave M.J."/>
            <person name="Apprill A."/>
            <person name="Voolstra C.R."/>
        </authorList>
    </citation>
    <scope>NUCLEOTIDE SEQUENCE [LARGE SCALE GENOMIC DNA]</scope>
    <source>
        <strain evidence="1 2">DSM 22380</strain>
    </source>
</reference>